<dbReference type="EMBL" id="BMZB01000005">
    <property type="protein sequence ID" value="GGZ42124.1"/>
    <property type="molecule type" value="Genomic_DNA"/>
</dbReference>
<evidence type="ECO:0000313" key="2">
    <source>
        <dbReference type="EMBL" id="GGZ42124.1"/>
    </source>
</evidence>
<protein>
    <recommendedName>
        <fullName evidence="4">Methyltransferase domain-containing protein</fullName>
    </recommendedName>
</protein>
<dbReference type="SUPFAM" id="SSF53335">
    <property type="entry name" value="S-adenosyl-L-methionine-dependent methyltransferases"/>
    <property type="match status" value="1"/>
</dbReference>
<dbReference type="Pfam" id="PF13489">
    <property type="entry name" value="Methyltransf_23"/>
    <property type="match status" value="1"/>
</dbReference>
<gene>
    <name evidence="2" type="ORF">GCM10011273_31110</name>
</gene>
<comment type="caution">
    <text evidence="2">The sequence shown here is derived from an EMBL/GenBank/DDBJ whole genome shotgun (WGS) entry which is preliminary data.</text>
</comment>
<accession>A0A918UX59</accession>
<keyword evidence="1" id="KW-0732">Signal</keyword>
<proteinExistence type="predicted"/>
<feature type="signal peptide" evidence="1">
    <location>
        <begin position="1"/>
        <end position="24"/>
    </location>
</feature>
<evidence type="ECO:0008006" key="4">
    <source>
        <dbReference type="Google" id="ProtNLM"/>
    </source>
</evidence>
<dbReference type="CDD" id="cd02440">
    <property type="entry name" value="AdoMet_MTases"/>
    <property type="match status" value="1"/>
</dbReference>
<reference evidence="2" key="2">
    <citation type="submission" date="2020-09" db="EMBL/GenBank/DDBJ databases">
        <authorList>
            <person name="Sun Q."/>
            <person name="Kim S."/>
        </authorList>
    </citation>
    <scope>NUCLEOTIDE SEQUENCE</scope>
    <source>
        <strain evidence="2">KCTC 32296</strain>
    </source>
</reference>
<dbReference type="InterPro" id="IPR029063">
    <property type="entry name" value="SAM-dependent_MTases_sf"/>
</dbReference>
<evidence type="ECO:0000313" key="3">
    <source>
        <dbReference type="Proteomes" id="UP000662572"/>
    </source>
</evidence>
<dbReference type="InterPro" id="IPR016980">
    <property type="entry name" value="S-AdoMet-dep_MeTrfase_Alr7345"/>
</dbReference>
<dbReference type="Proteomes" id="UP000662572">
    <property type="component" value="Unassembled WGS sequence"/>
</dbReference>
<reference evidence="2" key="1">
    <citation type="journal article" date="2014" name="Int. J. Syst. Evol. Microbiol.">
        <title>Complete genome sequence of Corynebacterium casei LMG S-19264T (=DSM 44701T), isolated from a smear-ripened cheese.</title>
        <authorList>
            <consortium name="US DOE Joint Genome Institute (JGI-PGF)"/>
            <person name="Walter F."/>
            <person name="Albersmeier A."/>
            <person name="Kalinowski J."/>
            <person name="Ruckert C."/>
        </authorList>
    </citation>
    <scope>NUCLEOTIDE SEQUENCE</scope>
    <source>
        <strain evidence="2">KCTC 32296</strain>
    </source>
</reference>
<feature type="chain" id="PRO_5037363844" description="Methyltransferase domain-containing protein" evidence="1">
    <location>
        <begin position="25"/>
        <end position="247"/>
    </location>
</feature>
<evidence type="ECO:0000256" key="1">
    <source>
        <dbReference type="SAM" id="SignalP"/>
    </source>
</evidence>
<keyword evidence="3" id="KW-1185">Reference proteome</keyword>
<dbReference type="RefSeq" id="WP_189488284.1">
    <property type="nucleotide sequence ID" value="NZ_BMZB01000005.1"/>
</dbReference>
<sequence>MRLYKSLALALILIAPIAGVPAIAQTVTAEAAMAATDRPPQHTERDAARKPEMAFLLPYIKAGDTVLDMGAGGGYTSMLMSTAVGDTGKVYVQNPASWVENYKMQPALDYLTSKRANVTVVVAPFEDIPAPAKPYDVIFAGMIYHDTFNDPKADVAKMNAALFKAIKPGGYFIITDHKAPDGSGLRDTNTTHRIDQQTVIDGVTKAGFKLVLDSDALSHPEDDRSLNVFDAKIRGKTDRMALVFQKP</sequence>
<organism evidence="2 3">
    <name type="scientific">Asticcacaulis endophyticus</name>
    <dbReference type="NCBI Taxonomy" id="1395890"/>
    <lineage>
        <taxon>Bacteria</taxon>
        <taxon>Pseudomonadati</taxon>
        <taxon>Pseudomonadota</taxon>
        <taxon>Alphaproteobacteria</taxon>
        <taxon>Caulobacterales</taxon>
        <taxon>Caulobacteraceae</taxon>
        <taxon>Asticcacaulis</taxon>
    </lineage>
</organism>
<dbReference type="AlphaFoldDB" id="A0A918UX59"/>
<dbReference type="PIRSF" id="PIRSF031679">
    <property type="entry name" value="Mtase_Alr7345_prd"/>
    <property type="match status" value="1"/>
</dbReference>
<name>A0A918UX59_9CAUL</name>
<dbReference type="Gene3D" id="3.40.50.150">
    <property type="entry name" value="Vaccinia Virus protein VP39"/>
    <property type="match status" value="1"/>
</dbReference>